<feature type="non-terminal residue" evidence="2">
    <location>
        <position position="1"/>
    </location>
</feature>
<sequence length="103" mass="11198">MVEKEELDAVLVPAGIVSMVLYHVYLFYTIIKHPNSTVIGFENHNKKIWVHKMMENMPKNTAIALQVISSNISAATYLISLSVTLTSLIGTIVGSSSSASSSD</sequence>
<dbReference type="OMA" id="IGFENHN"/>
<name>A0AA38FWK6_TAXCH</name>
<comment type="caution">
    <text evidence="2">The sequence shown here is derived from an EMBL/GenBank/DDBJ whole genome shotgun (WGS) entry which is preliminary data.</text>
</comment>
<gene>
    <name evidence="2" type="ORF">KI387_026608</name>
</gene>
<evidence type="ECO:0000313" key="3">
    <source>
        <dbReference type="Proteomes" id="UP000824469"/>
    </source>
</evidence>
<dbReference type="EMBL" id="JAHRHJ020000006">
    <property type="protein sequence ID" value="KAH9311573.1"/>
    <property type="molecule type" value="Genomic_DNA"/>
</dbReference>
<dbReference type="PANTHER" id="PTHR31168:SF21">
    <property type="entry name" value="EMB|CAB89385.1"/>
    <property type="match status" value="1"/>
</dbReference>
<keyword evidence="1" id="KW-0812">Transmembrane</keyword>
<keyword evidence="1" id="KW-0472">Membrane</keyword>
<feature type="transmembrane region" description="Helical" evidence="1">
    <location>
        <begin position="12"/>
        <end position="31"/>
    </location>
</feature>
<evidence type="ECO:0000256" key="1">
    <source>
        <dbReference type="SAM" id="Phobius"/>
    </source>
</evidence>
<keyword evidence="1" id="KW-1133">Transmembrane helix</keyword>
<dbReference type="AlphaFoldDB" id="A0AA38FWK6"/>
<organism evidence="2 3">
    <name type="scientific">Taxus chinensis</name>
    <name type="common">Chinese yew</name>
    <name type="synonym">Taxus wallichiana var. chinensis</name>
    <dbReference type="NCBI Taxonomy" id="29808"/>
    <lineage>
        <taxon>Eukaryota</taxon>
        <taxon>Viridiplantae</taxon>
        <taxon>Streptophyta</taxon>
        <taxon>Embryophyta</taxon>
        <taxon>Tracheophyta</taxon>
        <taxon>Spermatophyta</taxon>
        <taxon>Pinopsida</taxon>
        <taxon>Pinidae</taxon>
        <taxon>Conifers II</taxon>
        <taxon>Cupressales</taxon>
        <taxon>Taxaceae</taxon>
        <taxon>Taxus</taxon>
    </lineage>
</organism>
<dbReference type="InterPro" id="IPR006747">
    <property type="entry name" value="DUF599"/>
</dbReference>
<protein>
    <submittedName>
        <fullName evidence="2">Uncharacterized protein</fullName>
    </submittedName>
</protein>
<reference evidence="2 3" key="1">
    <citation type="journal article" date="2021" name="Nat. Plants">
        <title>The Taxus genome provides insights into paclitaxel biosynthesis.</title>
        <authorList>
            <person name="Xiong X."/>
            <person name="Gou J."/>
            <person name="Liao Q."/>
            <person name="Li Y."/>
            <person name="Zhou Q."/>
            <person name="Bi G."/>
            <person name="Li C."/>
            <person name="Du R."/>
            <person name="Wang X."/>
            <person name="Sun T."/>
            <person name="Guo L."/>
            <person name="Liang H."/>
            <person name="Lu P."/>
            <person name="Wu Y."/>
            <person name="Zhang Z."/>
            <person name="Ro D.K."/>
            <person name="Shang Y."/>
            <person name="Huang S."/>
            <person name="Yan J."/>
        </authorList>
    </citation>
    <scope>NUCLEOTIDE SEQUENCE [LARGE SCALE GENOMIC DNA]</scope>
    <source>
        <strain evidence="2">Ta-2019</strain>
    </source>
</reference>
<accession>A0AA38FWK6</accession>
<dbReference type="Proteomes" id="UP000824469">
    <property type="component" value="Unassembled WGS sequence"/>
</dbReference>
<dbReference type="Pfam" id="PF04654">
    <property type="entry name" value="DUF599"/>
    <property type="match status" value="1"/>
</dbReference>
<proteinExistence type="predicted"/>
<dbReference type="PANTHER" id="PTHR31168">
    <property type="entry name" value="OS02G0292800 PROTEIN"/>
    <property type="match status" value="1"/>
</dbReference>
<keyword evidence="3" id="KW-1185">Reference proteome</keyword>
<evidence type="ECO:0000313" key="2">
    <source>
        <dbReference type="EMBL" id="KAH9311573.1"/>
    </source>
</evidence>